<dbReference type="SUPFAM" id="SSF46785">
    <property type="entry name" value="Winged helix' DNA-binding domain"/>
    <property type="match status" value="1"/>
</dbReference>
<feature type="domain" description="HTH marR-type" evidence="1">
    <location>
        <begin position="1"/>
        <end position="144"/>
    </location>
</feature>
<dbReference type="GO" id="GO:0003700">
    <property type="term" value="F:DNA-binding transcription factor activity"/>
    <property type="evidence" value="ECO:0007669"/>
    <property type="project" value="InterPro"/>
</dbReference>
<comment type="caution">
    <text evidence="2">The sequence shown here is derived from an EMBL/GenBank/DDBJ whole genome shotgun (WGS) entry which is preliminary data.</text>
</comment>
<dbReference type="AlphaFoldDB" id="A0A921MDS6"/>
<dbReference type="InterPro" id="IPR036388">
    <property type="entry name" value="WH-like_DNA-bd_sf"/>
</dbReference>
<protein>
    <submittedName>
        <fullName evidence="2">MarR family transcriptional regulator</fullName>
    </submittedName>
</protein>
<dbReference type="PRINTS" id="PR00598">
    <property type="entry name" value="HTHMARR"/>
</dbReference>
<dbReference type="InterPro" id="IPR000835">
    <property type="entry name" value="HTH_MarR-typ"/>
</dbReference>
<evidence type="ECO:0000313" key="2">
    <source>
        <dbReference type="EMBL" id="HJG79626.1"/>
    </source>
</evidence>
<dbReference type="GO" id="GO:0006950">
    <property type="term" value="P:response to stress"/>
    <property type="evidence" value="ECO:0007669"/>
    <property type="project" value="TreeGrafter"/>
</dbReference>
<reference evidence="2" key="1">
    <citation type="journal article" date="2021" name="PeerJ">
        <title>Extensive microbial diversity within the chicken gut microbiome revealed by metagenomics and culture.</title>
        <authorList>
            <person name="Gilroy R."/>
            <person name="Ravi A."/>
            <person name="Getino M."/>
            <person name="Pursley I."/>
            <person name="Horton D.L."/>
            <person name="Alikhan N.F."/>
            <person name="Baker D."/>
            <person name="Gharbi K."/>
            <person name="Hall N."/>
            <person name="Watson M."/>
            <person name="Adriaenssens E.M."/>
            <person name="Foster-Nyarko E."/>
            <person name="Jarju S."/>
            <person name="Secka A."/>
            <person name="Antonio M."/>
            <person name="Oren A."/>
            <person name="Chaudhuri R.R."/>
            <person name="La Ragione R."/>
            <person name="Hildebrand F."/>
            <person name="Pallen M.J."/>
        </authorList>
    </citation>
    <scope>NUCLEOTIDE SEQUENCE</scope>
    <source>
        <strain evidence="2">ChiGjej5B5-7349</strain>
    </source>
</reference>
<dbReference type="EMBL" id="DYUK01000089">
    <property type="protein sequence ID" value="HJG79626.1"/>
    <property type="molecule type" value="Genomic_DNA"/>
</dbReference>
<name>A0A921MDS6_9MICO</name>
<dbReference type="PANTHER" id="PTHR33164:SF99">
    <property type="entry name" value="MARR FAMILY REGULATORY PROTEIN"/>
    <property type="match status" value="1"/>
</dbReference>
<dbReference type="InterPro" id="IPR039422">
    <property type="entry name" value="MarR/SlyA-like"/>
</dbReference>
<gene>
    <name evidence="2" type="ORF">K8V08_04355</name>
</gene>
<evidence type="ECO:0000259" key="1">
    <source>
        <dbReference type="PROSITE" id="PS50995"/>
    </source>
</evidence>
<dbReference type="SMART" id="SM00347">
    <property type="entry name" value="HTH_MARR"/>
    <property type="match status" value="1"/>
</dbReference>
<reference evidence="2" key="2">
    <citation type="submission" date="2021-09" db="EMBL/GenBank/DDBJ databases">
        <authorList>
            <person name="Gilroy R."/>
        </authorList>
    </citation>
    <scope>NUCLEOTIDE SEQUENCE</scope>
    <source>
        <strain evidence="2">ChiGjej5B5-7349</strain>
    </source>
</reference>
<organism evidence="2 3">
    <name type="scientific">Brevibacterium senegalense</name>
    <dbReference type="NCBI Taxonomy" id="1033736"/>
    <lineage>
        <taxon>Bacteria</taxon>
        <taxon>Bacillati</taxon>
        <taxon>Actinomycetota</taxon>
        <taxon>Actinomycetes</taxon>
        <taxon>Micrococcales</taxon>
        <taxon>Brevibacteriaceae</taxon>
        <taxon>Brevibacterium</taxon>
    </lineage>
</organism>
<sequence>MRWLEPEEMIAWRSFLDAHQLLMTRLDRELRSQSTLGLTEYTILVRLSESEDHALRMATLAADTGVSRSRLTHIVARLESRGILEREKSAEDRRGVKCHLTDEGFALLAETAPVHVTGVREHLIDLLDEDQITAMAGIFGTVLTHMRELPATGPTAACDDVV</sequence>
<dbReference type="InterPro" id="IPR036390">
    <property type="entry name" value="WH_DNA-bd_sf"/>
</dbReference>
<dbReference type="Pfam" id="PF01047">
    <property type="entry name" value="MarR"/>
    <property type="match status" value="1"/>
</dbReference>
<dbReference type="Gene3D" id="1.10.10.10">
    <property type="entry name" value="Winged helix-like DNA-binding domain superfamily/Winged helix DNA-binding domain"/>
    <property type="match status" value="1"/>
</dbReference>
<dbReference type="PROSITE" id="PS50995">
    <property type="entry name" value="HTH_MARR_2"/>
    <property type="match status" value="1"/>
</dbReference>
<dbReference type="Proteomes" id="UP000784435">
    <property type="component" value="Unassembled WGS sequence"/>
</dbReference>
<dbReference type="PANTHER" id="PTHR33164">
    <property type="entry name" value="TRANSCRIPTIONAL REGULATOR, MARR FAMILY"/>
    <property type="match status" value="1"/>
</dbReference>
<proteinExistence type="predicted"/>
<accession>A0A921MDS6</accession>
<evidence type="ECO:0000313" key="3">
    <source>
        <dbReference type="Proteomes" id="UP000784435"/>
    </source>
</evidence>